<comment type="caution">
    <text evidence="3">The sequence shown here is derived from an EMBL/GenBank/DDBJ whole genome shotgun (WGS) entry which is preliminary data.</text>
</comment>
<dbReference type="InterPro" id="IPR048020">
    <property type="entry name" value="Transpos_IS3"/>
</dbReference>
<accession>A0A099YBD7</accession>
<dbReference type="EMBL" id="JROC01000017">
    <property type="protein sequence ID" value="KGL67584.1"/>
    <property type="molecule type" value="Genomic_DNA"/>
</dbReference>
<reference evidence="3 5" key="1">
    <citation type="submission" date="2014-09" db="EMBL/GenBank/DDBJ databases">
        <title>Lactobacillus mucosae CRL573 Genome Sequencing.</title>
        <authorList>
            <person name="Bleckwedel J."/>
            <person name="Teran L.C."/>
            <person name="Bonacina J."/>
            <person name="Saavedra L."/>
            <person name="Mozzi F.B."/>
            <person name="Raya R.R."/>
        </authorList>
    </citation>
    <scope>NUCLEOTIDE SEQUENCE [LARGE SCALE GENOMIC DNA]</scope>
    <source>
        <strain evidence="3 5">CRL573</strain>
    </source>
</reference>
<dbReference type="EMBL" id="JROC01000013">
    <property type="protein sequence ID" value="KGL67590.1"/>
    <property type="molecule type" value="Genomic_DNA"/>
</dbReference>
<dbReference type="Pfam" id="PF13276">
    <property type="entry name" value="HTH_21"/>
    <property type="match status" value="1"/>
</dbReference>
<dbReference type="Pfam" id="PF00665">
    <property type="entry name" value="rve"/>
    <property type="match status" value="1"/>
</dbReference>
<dbReference type="InterPro" id="IPR001584">
    <property type="entry name" value="Integrase_cat-core"/>
</dbReference>
<dbReference type="InterPro" id="IPR025948">
    <property type="entry name" value="HTH-like_dom"/>
</dbReference>
<evidence type="ECO:0000313" key="5">
    <source>
        <dbReference type="Proteomes" id="UP000030001"/>
    </source>
</evidence>
<evidence type="ECO:0000256" key="1">
    <source>
        <dbReference type="ARBA" id="ARBA00002286"/>
    </source>
</evidence>
<dbReference type="PROSITE" id="PS50994">
    <property type="entry name" value="INTEGRASE"/>
    <property type="match status" value="1"/>
</dbReference>
<dbReference type="NCBIfam" id="NF033516">
    <property type="entry name" value="transpos_IS3"/>
    <property type="match status" value="1"/>
</dbReference>
<evidence type="ECO:0000259" key="2">
    <source>
        <dbReference type="PROSITE" id="PS50994"/>
    </source>
</evidence>
<comment type="function">
    <text evidence="1">Involved in the transposition of the insertion sequence.</text>
</comment>
<sequence>MEAIYQIEKRHQNCAGYKKVTAILNNENGKNQEIPEYTFSFAFRINIKRVRRIMRKHGIKADVRQKKRNRKQEQQQYQEDNLLERKFIQVAPNLVWVSDTTELTYGRNNKVRLHVVLDLYGRYVLSYHISPTETAEAAIEVFKRATKQAGTFAPMIHTDRGAAYTSKDFNNYLTSHNSRHSLSAPGTPADNAVIEHYWGDFKYIWMAHHPHPQTLTELEALVKQGVEYFNTVEISSKRNNLTAEDFRNEAV</sequence>
<dbReference type="SUPFAM" id="SSF53098">
    <property type="entry name" value="Ribonuclease H-like"/>
    <property type="match status" value="1"/>
</dbReference>
<dbReference type="PANTHER" id="PTHR46889">
    <property type="entry name" value="TRANSPOSASE INSF FOR INSERTION SEQUENCE IS3B-RELATED"/>
    <property type="match status" value="1"/>
</dbReference>
<dbReference type="InterPro" id="IPR012337">
    <property type="entry name" value="RNaseH-like_sf"/>
</dbReference>
<dbReference type="GO" id="GO:0003676">
    <property type="term" value="F:nucleic acid binding"/>
    <property type="evidence" value="ECO:0007669"/>
    <property type="project" value="InterPro"/>
</dbReference>
<protein>
    <submittedName>
        <fullName evidence="3">Integrase</fullName>
    </submittedName>
</protein>
<dbReference type="GO" id="GO:0015074">
    <property type="term" value="P:DNA integration"/>
    <property type="evidence" value="ECO:0007669"/>
    <property type="project" value="InterPro"/>
</dbReference>
<organism evidence="3 5">
    <name type="scientific">Limosilactobacillus mucosae</name>
    <name type="common">Lactobacillus mucosae</name>
    <dbReference type="NCBI Taxonomy" id="97478"/>
    <lineage>
        <taxon>Bacteria</taxon>
        <taxon>Bacillati</taxon>
        <taxon>Bacillota</taxon>
        <taxon>Bacilli</taxon>
        <taxon>Lactobacillales</taxon>
        <taxon>Lactobacillaceae</taxon>
        <taxon>Limosilactobacillus</taxon>
    </lineage>
</organism>
<evidence type="ECO:0000313" key="4">
    <source>
        <dbReference type="EMBL" id="KGL67590.1"/>
    </source>
</evidence>
<proteinExistence type="predicted"/>
<dbReference type="Proteomes" id="UP000030001">
    <property type="component" value="Unassembled WGS sequence"/>
</dbReference>
<dbReference type="Gene3D" id="3.30.420.10">
    <property type="entry name" value="Ribonuclease H-like superfamily/Ribonuclease H"/>
    <property type="match status" value="1"/>
</dbReference>
<dbReference type="InterPro" id="IPR036397">
    <property type="entry name" value="RNaseH_sf"/>
</dbReference>
<evidence type="ECO:0000313" key="3">
    <source>
        <dbReference type="EMBL" id="KGL67584.1"/>
    </source>
</evidence>
<gene>
    <name evidence="4" type="ORF">LX03_00230</name>
    <name evidence="3" type="ORF">LX03_00435</name>
</gene>
<dbReference type="InterPro" id="IPR050900">
    <property type="entry name" value="Transposase_IS3/IS150/IS904"/>
</dbReference>
<feature type="domain" description="Integrase catalytic" evidence="2">
    <location>
        <begin position="88"/>
        <end position="251"/>
    </location>
</feature>
<dbReference type="AlphaFoldDB" id="A0A099YBD7"/>
<name>A0A099YBD7_LIMMU</name>
<dbReference type="PANTHER" id="PTHR46889:SF4">
    <property type="entry name" value="TRANSPOSASE INSO FOR INSERTION SEQUENCE ELEMENT IS911B-RELATED"/>
    <property type="match status" value="1"/>
</dbReference>